<gene>
    <name evidence="2" type="ORF">EZS27_032959</name>
</gene>
<feature type="non-terminal residue" evidence="2">
    <location>
        <position position="1"/>
    </location>
</feature>
<sequence>WLQNKLRYECKHCHYRLSLRSGTVMENSKLPFLYWYIVIHLLTSTKKSFSAAELQRQLGHKRYQPVWEMCCKLRDVMGKRDDIYSLSGQVELDNAFITTLIPDDQKDEVLKRGAGSQNKSKVVVMTESTFVENPKQGKPPKAVNHIKMKIVCDLKADTTINIVKEHIDSQAELTTDASTSYNKLKEHVKKQDAKVVKQRDLPKVLPWVHIAIGNVKRLLLDTHHQLKKEYLQYYLNEFCYKFNRRYFGENLFDRMIRVLQIIEPISNPKFTIGRFADNH</sequence>
<dbReference type="NCBIfam" id="NF033547">
    <property type="entry name" value="transpos_IS1595"/>
    <property type="match status" value="1"/>
</dbReference>
<dbReference type="Pfam" id="PF12762">
    <property type="entry name" value="DDE_Tnp_IS1595"/>
    <property type="match status" value="1"/>
</dbReference>
<accession>A0A5J4Q5G5</accession>
<feature type="domain" description="ISXO2-like transposase" evidence="1">
    <location>
        <begin position="85"/>
        <end position="243"/>
    </location>
</feature>
<reference evidence="2" key="1">
    <citation type="submission" date="2019-03" db="EMBL/GenBank/DDBJ databases">
        <title>Single cell metagenomics reveals metabolic interactions within the superorganism composed of flagellate Streblomastix strix and complex community of Bacteroidetes bacteria on its surface.</title>
        <authorList>
            <person name="Treitli S.C."/>
            <person name="Kolisko M."/>
            <person name="Husnik F."/>
            <person name="Keeling P."/>
            <person name="Hampl V."/>
        </authorList>
    </citation>
    <scope>NUCLEOTIDE SEQUENCE</scope>
    <source>
        <strain evidence="2">STM</strain>
    </source>
</reference>
<proteinExistence type="predicted"/>
<organism evidence="2">
    <name type="scientific">termite gut metagenome</name>
    <dbReference type="NCBI Taxonomy" id="433724"/>
    <lineage>
        <taxon>unclassified sequences</taxon>
        <taxon>metagenomes</taxon>
        <taxon>organismal metagenomes</taxon>
    </lineage>
</organism>
<dbReference type="SMART" id="SM01126">
    <property type="entry name" value="DDE_Tnp_IS1595"/>
    <property type="match status" value="1"/>
</dbReference>
<dbReference type="EMBL" id="SNRY01004757">
    <property type="protein sequence ID" value="KAA6316782.1"/>
    <property type="molecule type" value="Genomic_DNA"/>
</dbReference>
<comment type="caution">
    <text evidence="2">The sequence shown here is derived from an EMBL/GenBank/DDBJ whole genome shotgun (WGS) entry which is preliminary data.</text>
</comment>
<evidence type="ECO:0000259" key="1">
    <source>
        <dbReference type="SMART" id="SM01126"/>
    </source>
</evidence>
<evidence type="ECO:0000313" key="2">
    <source>
        <dbReference type="EMBL" id="KAA6316782.1"/>
    </source>
</evidence>
<dbReference type="InterPro" id="IPR024445">
    <property type="entry name" value="Tnp_ISXO2-like"/>
</dbReference>
<name>A0A5J4Q5G5_9ZZZZ</name>
<protein>
    <recommendedName>
        <fullName evidence="1">ISXO2-like transposase domain-containing protein</fullName>
    </recommendedName>
</protein>
<dbReference type="AlphaFoldDB" id="A0A5J4Q5G5"/>